<accession>A0A0K2T7V0</accession>
<organism evidence="2">
    <name type="scientific">Lepeophtheirus salmonis</name>
    <name type="common">Salmon louse</name>
    <name type="synonym">Caligus salmonis</name>
    <dbReference type="NCBI Taxonomy" id="72036"/>
    <lineage>
        <taxon>Eukaryota</taxon>
        <taxon>Metazoa</taxon>
        <taxon>Ecdysozoa</taxon>
        <taxon>Arthropoda</taxon>
        <taxon>Crustacea</taxon>
        <taxon>Multicrustacea</taxon>
        <taxon>Hexanauplia</taxon>
        <taxon>Copepoda</taxon>
        <taxon>Siphonostomatoida</taxon>
        <taxon>Caligidae</taxon>
        <taxon>Lepeophtheirus</taxon>
    </lineage>
</organism>
<dbReference type="EMBL" id="HACA01004727">
    <property type="protein sequence ID" value="CDW22088.1"/>
    <property type="molecule type" value="Transcribed_RNA"/>
</dbReference>
<reference evidence="2" key="1">
    <citation type="submission" date="2014-05" db="EMBL/GenBank/DDBJ databases">
        <authorList>
            <person name="Chronopoulou M."/>
        </authorList>
    </citation>
    <scope>NUCLEOTIDE SEQUENCE</scope>
    <source>
        <tissue evidence="2">Whole organism</tissue>
    </source>
</reference>
<feature type="compositionally biased region" description="Low complexity" evidence="1">
    <location>
        <begin position="28"/>
        <end position="80"/>
    </location>
</feature>
<sequence length="111" mass="11503">QISYVACATPRCGGGIFVGFGSNNNNGFGNNNGLGNDNNGSGNNHKGFGNNNKGFGNSNNGFGNNNNGFGNSNIGFGNNNRRLRKPSRGGIGGSIILRPRNNQKSNSNIVL</sequence>
<feature type="region of interest" description="Disordered" evidence="1">
    <location>
        <begin position="28"/>
        <end position="111"/>
    </location>
</feature>
<evidence type="ECO:0000256" key="1">
    <source>
        <dbReference type="SAM" id="MobiDB-lite"/>
    </source>
</evidence>
<proteinExistence type="predicted"/>
<protein>
    <submittedName>
        <fullName evidence="2">Uncharacterized protein</fullName>
    </submittedName>
</protein>
<feature type="non-terminal residue" evidence="2">
    <location>
        <position position="1"/>
    </location>
</feature>
<evidence type="ECO:0000313" key="2">
    <source>
        <dbReference type="EMBL" id="CDW22088.1"/>
    </source>
</evidence>
<dbReference type="AlphaFoldDB" id="A0A0K2T7V0"/>
<feature type="compositionally biased region" description="Polar residues" evidence="1">
    <location>
        <begin position="100"/>
        <end position="111"/>
    </location>
</feature>
<name>A0A0K2T7V0_LEPSM</name>